<keyword evidence="4 12" id="KW-0547">Nucleotide-binding</keyword>
<dbReference type="GO" id="GO:0005524">
    <property type="term" value="F:ATP binding"/>
    <property type="evidence" value="ECO:0007669"/>
    <property type="project" value="UniProtKB-UniRule"/>
</dbReference>
<dbReference type="PANTHER" id="PTHR30580:SF0">
    <property type="entry name" value="PRIMOSOMAL PROTEIN N"/>
    <property type="match status" value="1"/>
</dbReference>
<gene>
    <name evidence="12 14" type="primary">priA</name>
    <name evidence="14" type="ORF">OCH7691_00235</name>
</gene>
<evidence type="ECO:0000256" key="4">
    <source>
        <dbReference type="ARBA" id="ARBA00022741"/>
    </source>
</evidence>
<dbReference type="PROSITE" id="PS51192">
    <property type="entry name" value="HELICASE_ATP_BIND_1"/>
    <property type="match status" value="1"/>
</dbReference>
<keyword evidence="9 12" id="KW-0238">DNA-binding</keyword>
<feature type="binding site" evidence="12">
    <location>
        <position position="474"/>
    </location>
    <ligand>
        <name>Zn(2+)</name>
        <dbReference type="ChEBI" id="CHEBI:29105"/>
        <label>2</label>
    </ligand>
</feature>
<evidence type="ECO:0000256" key="8">
    <source>
        <dbReference type="ARBA" id="ARBA00022840"/>
    </source>
</evidence>
<dbReference type="FunFam" id="3.40.50.300:FF:000489">
    <property type="entry name" value="Primosome assembly protein PriA"/>
    <property type="match status" value="1"/>
</dbReference>
<evidence type="ECO:0000256" key="1">
    <source>
        <dbReference type="ARBA" id="ARBA00022515"/>
    </source>
</evidence>
<evidence type="ECO:0000256" key="10">
    <source>
        <dbReference type="ARBA" id="ARBA00023235"/>
    </source>
</evidence>
<dbReference type="InterPro" id="IPR041236">
    <property type="entry name" value="PriA_C"/>
</dbReference>
<feature type="binding site" evidence="12">
    <location>
        <position position="453"/>
    </location>
    <ligand>
        <name>Zn(2+)</name>
        <dbReference type="ChEBI" id="CHEBI:29105"/>
        <label>2</label>
    </ligand>
</feature>
<dbReference type="GO" id="GO:0006310">
    <property type="term" value="P:DNA recombination"/>
    <property type="evidence" value="ECO:0007669"/>
    <property type="project" value="InterPro"/>
</dbReference>
<evidence type="ECO:0000256" key="5">
    <source>
        <dbReference type="ARBA" id="ARBA00022801"/>
    </source>
</evidence>
<proteinExistence type="inferred from homology"/>
<feature type="binding site" evidence="12">
    <location>
        <position position="444"/>
    </location>
    <ligand>
        <name>Zn(2+)</name>
        <dbReference type="ChEBI" id="CHEBI:29105"/>
        <label>1</label>
    </ligand>
</feature>
<name>A0A1Y5RDE6_9PROT</name>
<keyword evidence="1 12" id="KW-0639">Primosome</keyword>
<evidence type="ECO:0000256" key="7">
    <source>
        <dbReference type="ARBA" id="ARBA00022833"/>
    </source>
</evidence>
<dbReference type="NCBIfam" id="NF004070">
    <property type="entry name" value="PRK05580.2-2"/>
    <property type="match status" value="1"/>
</dbReference>
<feature type="domain" description="Helicase ATP-binding" evidence="13">
    <location>
        <begin position="217"/>
        <end position="383"/>
    </location>
</feature>
<dbReference type="Pfam" id="PF17764">
    <property type="entry name" value="PriA_3primeBD"/>
    <property type="match status" value="1"/>
</dbReference>
<comment type="cofactor">
    <cofactor evidence="12">
        <name>Zn(2+)</name>
        <dbReference type="ChEBI" id="CHEBI:29105"/>
    </cofactor>
    <text evidence="12">Binds 2 zinc ions per subunit.</text>
</comment>
<dbReference type="GO" id="GO:0043138">
    <property type="term" value="F:3'-5' DNA helicase activity"/>
    <property type="evidence" value="ECO:0007669"/>
    <property type="project" value="UniProtKB-EC"/>
</dbReference>
<dbReference type="InterPro" id="IPR011545">
    <property type="entry name" value="DEAD/DEAH_box_helicase_dom"/>
</dbReference>
<feature type="binding site" evidence="12">
    <location>
        <position position="471"/>
    </location>
    <ligand>
        <name>Zn(2+)</name>
        <dbReference type="ChEBI" id="CHEBI:29105"/>
        <label>2</label>
    </ligand>
</feature>
<protein>
    <recommendedName>
        <fullName evidence="12">Replication restart protein PriA</fullName>
    </recommendedName>
    <alternativeName>
        <fullName evidence="12">ATP-dependent DNA helicase PriA</fullName>
        <ecNumber evidence="12">5.6.2.4</ecNumber>
    </alternativeName>
    <alternativeName>
        <fullName evidence="12">DNA 3'-5' helicase PriA</fullName>
    </alternativeName>
</protein>
<dbReference type="InterPro" id="IPR027417">
    <property type="entry name" value="P-loop_NTPase"/>
</dbReference>
<comment type="catalytic activity">
    <reaction evidence="12">
        <text>Couples ATP hydrolysis with the unwinding of duplex DNA by translocating in the 3'-5' direction.</text>
        <dbReference type="EC" id="5.6.2.4"/>
    </reaction>
</comment>
<dbReference type="InterPro" id="IPR014001">
    <property type="entry name" value="Helicase_ATP-bd"/>
</dbReference>
<feature type="binding site" evidence="12">
    <location>
        <position position="484"/>
    </location>
    <ligand>
        <name>Zn(2+)</name>
        <dbReference type="ChEBI" id="CHEBI:29105"/>
        <label>1</label>
    </ligand>
</feature>
<dbReference type="Pfam" id="PF18074">
    <property type="entry name" value="PriA_C"/>
    <property type="match status" value="1"/>
</dbReference>
<dbReference type="GO" id="GO:0006269">
    <property type="term" value="P:DNA replication, synthesis of primer"/>
    <property type="evidence" value="ECO:0007669"/>
    <property type="project" value="UniProtKB-KW"/>
</dbReference>
<comment type="catalytic activity">
    <reaction evidence="11 12">
        <text>ATP + H2O = ADP + phosphate + H(+)</text>
        <dbReference type="Rhea" id="RHEA:13065"/>
        <dbReference type="ChEBI" id="CHEBI:15377"/>
        <dbReference type="ChEBI" id="CHEBI:15378"/>
        <dbReference type="ChEBI" id="CHEBI:30616"/>
        <dbReference type="ChEBI" id="CHEBI:43474"/>
        <dbReference type="ChEBI" id="CHEBI:456216"/>
        <dbReference type="EC" id="5.6.2.4"/>
    </reaction>
</comment>
<dbReference type="Pfam" id="PF00270">
    <property type="entry name" value="DEAD"/>
    <property type="match status" value="1"/>
</dbReference>
<dbReference type="SMART" id="SM00487">
    <property type="entry name" value="DEXDc"/>
    <property type="match status" value="1"/>
</dbReference>
<dbReference type="GO" id="GO:0003677">
    <property type="term" value="F:DNA binding"/>
    <property type="evidence" value="ECO:0007669"/>
    <property type="project" value="UniProtKB-UniRule"/>
</dbReference>
<dbReference type="CDD" id="cd17929">
    <property type="entry name" value="DEXHc_priA"/>
    <property type="match status" value="1"/>
</dbReference>
<evidence type="ECO:0000256" key="11">
    <source>
        <dbReference type="ARBA" id="ARBA00048988"/>
    </source>
</evidence>
<evidence type="ECO:0000256" key="2">
    <source>
        <dbReference type="ARBA" id="ARBA00022705"/>
    </source>
</evidence>
<dbReference type="EC" id="5.6.2.4" evidence="12"/>
<dbReference type="CDD" id="cd18804">
    <property type="entry name" value="SF2_C_priA"/>
    <property type="match status" value="1"/>
</dbReference>
<dbReference type="SUPFAM" id="SSF52540">
    <property type="entry name" value="P-loop containing nucleoside triphosphate hydrolases"/>
    <property type="match status" value="2"/>
</dbReference>
<comment type="function">
    <text evidence="12">Initiates the restart of stalled replication forks, which reloads the replicative helicase on sites other than the origin of replication. Recognizes and binds to abandoned replication forks and remodels them to uncover a helicase loading site. Promotes assembly of the primosome at these replication forks.</text>
</comment>
<keyword evidence="3 12" id="KW-0479">Metal-binding</keyword>
<dbReference type="AlphaFoldDB" id="A0A1Y5RDE6"/>
<dbReference type="GO" id="GO:0016887">
    <property type="term" value="F:ATP hydrolysis activity"/>
    <property type="evidence" value="ECO:0007669"/>
    <property type="project" value="RHEA"/>
</dbReference>
<organism evidence="14 15">
    <name type="scientific">Oceanibacterium hippocampi</name>
    <dbReference type="NCBI Taxonomy" id="745714"/>
    <lineage>
        <taxon>Bacteria</taxon>
        <taxon>Pseudomonadati</taxon>
        <taxon>Pseudomonadota</taxon>
        <taxon>Alphaproteobacteria</taxon>
        <taxon>Sneathiellales</taxon>
        <taxon>Sneathiellaceae</taxon>
        <taxon>Oceanibacterium</taxon>
    </lineage>
</organism>
<dbReference type="OrthoDB" id="9759544at2"/>
<dbReference type="HAMAP" id="MF_00983">
    <property type="entry name" value="PriA"/>
    <property type="match status" value="1"/>
</dbReference>
<keyword evidence="10 12" id="KW-0413">Isomerase</keyword>
<keyword evidence="5 12" id="KW-0378">Hydrolase</keyword>
<comment type="subunit">
    <text evidence="12">Component of the replication restart primosome.</text>
</comment>
<feature type="binding site" evidence="12">
    <location>
        <position position="456"/>
    </location>
    <ligand>
        <name>Zn(2+)</name>
        <dbReference type="ChEBI" id="CHEBI:29105"/>
        <label>2</label>
    </ligand>
</feature>
<feature type="binding site" evidence="12">
    <location>
        <position position="447"/>
    </location>
    <ligand>
        <name>Zn(2+)</name>
        <dbReference type="ChEBI" id="CHEBI:29105"/>
        <label>1</label>
    </ligand>
</feature>
<evidence type="ECO:0000259" key="13">
    <source>
        <dbReference type="PROSITE" id="PS51192"/>
    </source>
</evidence>
<dbReference type="InterPro" id="IPR040498">
    <property type="entry name" value="PriA_CRR"/>
</dbReference>
<dbReference type="PANTHER" id="PTHR30580">
    <property type="entry name" value="PRIMOSOMAL PROTEIN N"/>
    <property type="match status" value="1"/>
</dbReference>
<keyword evidence="15" id="KW-1185">Reference proteome</keyword>
<evidence type="ECO:0000256" key="12">
    <source>
        <dbReference type="HAMAP-Rule" id="MF_00983"/>
    </source>
</evidence>
<comment type="similarity">
    <text evidence="12">Belongs to the helicase family. PriA subfamily.</text>
</comment>
<evidence type="ECO:0000313" key="14">
    <source>
        <dbReference type="EMBL" id="SLN13619.1"/>
    </source>
</evidence>
<keyword evidence="8 12" id="KW-0067">ATP-binding</keyword>
<accession>A0A1Y5RDE6</accession>
<evidence type="ECO:0000313" key="15">
    <source>
        <dbReference type="Proteomes" id="UP000193200"/>
    </source>
</evidence>
<evidence type="ECO:0000256" key="9">
    <source>
        <dbReference type="ARBA" id="ARBA00023125"/>
    </source>
</evidence>
<feature type="binding site" evidence="12">
    <location>
        <position position="487"/>
    </location>
    <ligand>
        <name>Zn(2+)</name>
        <dbReference type="ChEBI" id="CHEBI:29105"/>
        <label>1</label>
    </ligand>
</feature>
<keyword evidence="2 12" id="KW-0235">DNA replication</keyword>
<dbReference type="GO" id="GO:0008270">
    <property type="term" value="F:zinc ion binding"/>
    <property type="evidence" value="ECO:0007669"/>
    <property type="project" value="UniProtKB-UniRule"/>
</dbReference>
<dbReference type="Proteomes" id="UP000193200">
    <property type="component" value="Unassembled WGS sequence"/>
</dbReference>
<dbReference type="Gene3D" id="3.40.1440.60">
    <property type="entry name" value="PriA, 3(prime) DNA-binding domain"/>
    <property type="match status" value="1"/>
</dbReference>
<dbReference type="EMBL" id="FWFR01000001">
    <property type="protein sequence ID" value="SLN13619.1"/>
    <property type="molecule type" value="Genomic_DNA"/>
</dbReference>
<dbReference type="InterPro" id="IPR041222">
    <property type="entry name" value="PriA_3primeBD"/>
</dbReference>
<dbReference type="Gene3D" id="3.40.50.300">
    <property type="entry name" value="P-loop containing nucleotide triphosphate hydrolases"/>
    <property type="match status" value="2"/>
</dbReference>
<keyword evidence="7 12" id="KW-0862">Zinc</keyword>
<dbReference type="InParanoid" id="A0A1Y5RDE6"/>
<dbReference type="NCBIfam" id="TIGR00595">
    <property type="entry name" value="priA"/>
    <property type="match status" value="1"/>
</dbReference>
<evidence type="ECO:0000256" key="3">
    <source>
        <dbReference type="ARBA" id="ARBA00022723"/>
    </source>
</evidence>
<dbReference type="InterPro" id="IPR005259">
    <property type="entry name" value="PriA"/>
</dbReference>
<dbReference type="FunCoup" id="A0A1Y5RDE6">
    <property type="interactions" value="349"/>
</dbReference>
<keyword evidence="6 12" id="KW-0347">Helicase</keyword>
<dbReference type="Pfam" id="PF18319">
    <property type="entry name" value="Zn_ribbon_PriA"/>
    <property type="match status" value="1"/>
</dbReference>
<evidence type="ECO:0000256" key="6">
    <source>
        <dbReference type="ARBA" id="ARBA00022806"/>
    </source>
</evidence>
<reference evidence="14 15" key="1">
    <citation type="submission" date="2017-03" db="EMBL/GenBank/DDBJ databases">
        <authorList>
            <person name="Afonso C.L."/>
            <person name="Miller P.J."/>
            <person name="Scott M.A."/>
            <person name="Spackman E."/>
            <person name="Goraichik I."/>
            <person name="Dimitrov K.M."/>
            <person name="Suarez D.L."/>
            <person name="Swayne D.E."/>
        </authorList>
    </citation>
    <scope>NUCLEOTIDE SEQUENCE [LARGE SCALE GENOMIC DNA]</scope>
    <source>
        <strain evidence="14 15">CECT 7691</strain>
    </source>
</reference>
<dbReference type="GO" id="GO:1990077">
    <property type="term" value="C:primosome complex"/>
    <property type="evidence" value="ECO:0007669"/>
    <property type="project" value="UniProtKB-UniRule"/>
</dbReference>
<sequence length="735" mass="78492">MVELPFDNPGTRSTASRDSVSVLLPLPLAGAYDYLVPDDLDLAPGDIVMAPLGKREVMGVVWGPASGEVASAKLRPVAARIDSAPMRDELRRLVDWVAGYTLSPPGAVLRMCFPVPEALEPAAGRKAYRLAGPPPERMTGPRSRVLELMADGLARTASEIAELAGVGAGVANGLASAGSFETVQLAAEAPFAEPRGDHPGPTLSEAQDAAAGALVGQVEAGRFAVTLLEGVTGSGKTEVYFEAIAAALEAGRQVLVMLPEIALTAQWLDRFEARFGAAPAAWHSELTRGERRRVWRGIADGRVRVLVGARSALFLPFRALGLIVVDEEHDAAYKQEDGVAYNARDMAVVRARLNDCPAVLATATPALETLANARSGRYCHLHMPSRHGVAELPDVALVDLRKTPPGRQEWLSPPLVAALEETLAAGEQAMLFLNRRGYAPLTLCGACGHRLECPNCSAWLVEHRLIGRLQCHHCGFSGGLPKQCPECEADESFKACGPGIERLAEEAAARFPEARLAMMASDTLRGPKAVAEMVASVERREIDLLIGTQIVAKGHHFPYLTLVGVVDADLGLKGGDLRAGERTYQLISQVAGRAGRAERPGRVILQTWMPEHPVIAALGAGDPGRFIESEMEGRQAAGMPPFSRLVAIIVSAGEGAAAGGVARDLARKAPREAGCQVFGPAPAPLALLRGRHRFRLLLRAGRDVNVQTVTRRWLSRVQVPANVRLQVDIDPYSFM</sequence>
<dbReference type="GO" id="GO:0006270">
    <property type="term" value="P:DNA replication initiation"/>
    <property type="evidence" value="ECO:0007669"/>
    <property type="project" value="TreeGrafter"/>
</dbReference>
<dbReference type="InterPro" id="IPR042115">
    <property type="entry name" value="PriA_3primeBD_sf"/>
</dbReference>
<dbReference type="GO" id="GO:0006302">
    <property type="term" value="P:double-strand break repair"/>
    <property type="evidence" value="ECO:0007669"/>
    <property type="project" value="InterPro"/>
</dbReference>
<dbReference type="RefSeq" id="WP_085881596.1">
    <property type="nucleotide sequence ID" value="NZ_FWFR01000001.1"/>
</dbReference>